<dbReference type="NCBIfam" id="TIGR00392">
    <property type="entry name" value="ileS"/>
    <property type="match status" value="1"/>
</dbReference>
<dbReference type="GO" id="GO:0000049">
    <property type="term" value="F:tRNA binding"/>
    <property type="evidence" value="ECO:0007669"/>
    <property type="project" value="InterPro"/>
</dbReference>
<dbReference type="Proteomes" id="UP000038040">
    <property type="component" value="Unplaced"/>
</dbReference>
<feature type="domain" description="Aminoacyl-tRNA synthetase class Ia" evidence="14">
    <location>
        <begin position="25"/>
        <end position="656"/>
    </location>
</feature>
<evidence type="ECO:0000256" key="5">
    <source>
        <dbReference type="ARBA" id="ARBA00022598"/>
    </source>
</evidence>
<dbReference type="InterPro" id="IPR023586">
    <property type="entry name" value="Ile-tRNA-ligase_type2"/>
</dbReference>
<dbReference type="PRINTS" id="PR00984">
    <property type="entry name" value="TRNASYNTHILE"/>
</dbReference>
<dbReference type="GO" id="GO:0002161">
    <property type="term" value="F:aminoacyl-tRNA deacylase activity"/>
    <property type="evidence" value="ECO:0007669"/>
    <property type="project" value="InterPro"/>
</dbReference>
<evidence type="ECO:0000256" key="7">
    <source>
        <dbReference type="ARBA" id="ARBA00022840"/>
    </source>
</evidence>
<dbReference type="Gene3D" id="1.10.730.10">
    <property type="entry name" value="Isoleucyl-tRNA Synthetase, Domain 1"/>
    <property type="match status" value="1"/>
</dbReference>
<keyword evidence="7 13" id="KW-0067">ATP-binding</keyword>
<evidence type="ECO:0000259" key="15">
    <source>
        <dbReference type="Pfam" id="PF08264"/>
    </source>
</evidence>
<evidence type="ECO:0000256" key="2">
    <source>
        <dbReference type="ARBA" id="ARBA00005594"/>
    </source>
</evidence>
<keyword evidence="9 13" id="KW-0030">Aminoacyl-tRNA synthetase</keyword>
<dbReference type="Pfam" id="PF00133">
    <property type="entry name" value="tRNA-synt_1"/>
    <property type="match status" value="1"/>
</dbReference>
<keyword evidence="5 13" id="KW-0436">Ligase</keyword>
<reference evidence="17" key="1">
    <citation type="submission" date="2016-04" db="UniProtKB">
        <authorList>
            <consortium name="WormBaseParasite"/>
        </authorList>
    </citation>
    <scope>IDENTIFICATION</scope>
</reference>
<dbReference type="PROSITE" id="PS00178">
    <property type="entry name" value="AA_TRNA_LIGASE_I"/>
    <property type="match status" value="1"/>
</dbReference>
<accession>A0A158Q609</accession>
<evidence type="ECO:0000256" key="8">
    <source>
        <dbReference type="ARBA" id="ARBA00022917"/>
    </source>
</evidence>
<dbReference type="FunFam" id="1.10.730.10:FF:000004">
    <property type="entry name" value="Isoleucyl-tRNA synthetase, cytoplasmic"/>
    <property type="match status" value="1"/>
</dbReference>
<keyword evidence="8 13" id="KW-0648">Protein biosynthesis</keyword>
<dbReference type="AlphaFoldDB" id="A0A158Q609"/>
<protein>
    <recommendedName>
        <fullName evidence="12">Isoleucine--tRNA ligase, cytoplasmic</fullName>
        <ecNumber evidence="3">6.1.1.5</ecNumber>
    </recommendedName>
    <alternativeName>
        <fullName evidence="10">Isoleucyl-tRNA synthetase</fullName>
    </alternativeName>
</protein>
<dbReference type="PANTHER" id="PTHR42780:SF1">
    <property type="entry name" value="ISOLEUCINE--TRNA LIGASE, CYTOPLASMIC"/>
    <property type="match status" value="1"/>
</dbReference>
<dbReference type="PANTHER" id="PTHR42780">
    <property type="entry name" value="SOLEUCYL-TRNA SYNTHETASE"/>
    <property type="match status" value="1"/>
</dbReference>
<dbReference type="GO" id="GO:0005524">
    <property type="term" value="F:ATP binding"/>
    <property type="evidence" value="ECO:0007669"/>
    <property type="project" value="UniProtKB-KW"/>
</dbReference>
<comment type="catalytic activity">
    <reaction evidence="11">
        <text>tRNA(Ile) + L-isoleucine + ATP = L-isoleucyl-tRNA(Ile) + AMP + diphosphate</text>
        <dbReference type="Rhea" id="RHEA:11060"/>
        <dbReference type="Rhea" id="RHEA-COMP:9666"/>
        <dbReference type="Rhea" id="RHEA-COMP:9695"/>
        <dbReference type="ChEBI" id="CHEBI:30616"/>
        <dbReference type="ChEBI" id="CHEBI:33019"/>
        <dbReference type="ChEBI" id="CHEBI:58045"/>
        <dbReference type="ChEBI" id="CHEBI:78442"/>
        <dbReference type="ChEBI" id="CHEBI:78528"/>
        <dbReference type="ChEBI" id="CHEBI:456215"/>
        <dbReference type="EC" id="6.1.1.5"/>
    </reaction>
</comment>
<evidence type="ECO:0000313" key="17">
    <source>
        <dbReference type="WBParaSite" id="DME_0000877501-mRNA-1"/>
    </source>
</evidence>
<dbReference type="InterPro" id="IPR014729">
    <property type="entry name" value="Rossmann-like_a/b/a_fold"/>
</dbReference>
<evidence type="ECO:0000256" key="6">
    <source>
        <dbReference type="ARBA" id="ARBA00022741"/>
    </source>
</evidence>
<evidence type="ECO:0000256" key="10">
    <source>
        <dbReference type="ARBA" id="ARBA00032665"/>
    </source>
</evidence>
<evidence type="ECO:0000259" key="14">
    <source>
        <dbReference type="Pfam" id="PF00133"/>
    </source>
</evidence>
<dbReference type="SUPFAM" id="SSF47323">
    <property type="entry name" value="Anticodon-binding domain of a subclass of class I aminoacyl-tRNA synthetases"/>
    <property type="match status" value="1"/>
</dbReference>
<dbReference type="FunFam" id="3.40.50.620:FF:000050">
    <property type="entry name" value="Isoleucyl-tRNA synthetase,cytoplasmic"/>
    <property type="match status" value="1"/>
</dbReference>
<evidence type="ECO:0000256" key="11">
    <source>
        <dbReference type="ARBA" id="ARBA00048359"/>
    </source>
</evidence>
<dbReference type="GO" id="GO:0006428">
    <property type="term" value="P:isoleucyl-tRNA aminoacylation"/>
    <property type="evidence" value="ECO:0007669"/>
    <property type="project" value="InterPro"/>
</dbReference>
<comment type="subcellular location">
    <subcellularLocation>
        <location evidence="1">Cytoplasm</location>
    </subcellularLocation>
</comment>
<dbReference type="InterPro" id="IPR001412">
    <property type="entry name" value="aa-tRNA-synth_I_CS"/>
</dbReference>
<sequence length="1157" mass="132848">LLNLDTMEKFGSVPEQISFSAEELKILKKWKDENTFEQSVRLSIGRPCYSFYDGPPFATGLPHYGHLLAGTIKDVVTRWAYQNGHYVERRFGWDTHGLPVEFEVDKLLGIKCPQDVLEMGIDKYNSECRKIVMRYASEWEETVERMGRWIDFKNDYKTLYPWFMESVWWAFSQLFKKGLVYRGVKVMPFSTSCSTPLSNFEAGQNYKDVVDPAVVVGFFLDEDPSIQLAAWTTTPWTLPSNLCIAVHPELNYVVVLDKSSSKKYILMEEVILTTTKKQRISELFKNTDLYEILDRFKGKTLEGKTYHPLFPYFQHLKKKLGAFRILTASFVTVDQGTGVVHQAPYFGEIDFHTCLESGIITKDMKPVCPVDECGRFNEEITDFKGIYVKDADKLICKYLKEHGNLIKHSEVMHSYPFCWRSDTPLLYMAVPSWFIRVEAIASHLLANNEKTYWVPSFVKDKRFANWLKDARDWAVSRNRFWGTPINLWVSDDLEEVVCPESIAELETLSGIKITDLHRESVDGIKIPSKTGRGELCRVSEVFDCWFESGSMPYAQRHYPFENLKEFDDNFPADFIAEGIDQTRGWFYTLLVLSTALFNKPPFKNLVCNGLVLASDGSKMSKRKKNYPDPMEIVSKYGADALRVYLINSPVVRGENLRFREEGVRDVLKDVLLPWYNAYRFFIQNVELLEHDFGTDFLFSDDDSTNIMDRWIISFTNSLISFVRKEMKEYHLYAVVSPLTKFFDTLTNCYIRLNRKRMKSGDENSRSEALTTLGRVLLITVRMMAPFTPFFCEFLWQNLRKIVSSPSDSVHFEMIPHSKHELIDETIERRVSAMRSVVDLVRVLRERNSVPVKYPLKEMIVINRKNQFLEDVESLEEYILSEVNIRKLTISQDKSKYGVHLKAEPNFKQLGARLKSKQKKVVEYLKNDVTDEELTHFLENGSMNVLGHELGSDDLSVSFACSLSSSAGEYFETNSDGQTIVMLDMSEDDSLRDDGLAREIISRIQKLRKTAKLVSSDSATAYCLITPPEHRLNTVLESYCAYISNATGTDLKIGAPEHKCEFNSSSSIKGAQLELCLSVNTHVLSAIFHYSNETRRIGLKLPSGTITYSRLLYELRAVFSLWSKSGISLSFNPPPTISLVPSGIDIESLNNKILYVIA</sequence>
<dbReference type="Gene3D" id="3.40.50.620">
    <property type="entry name" value="HUPs"/>
    <property type="match status" value="2"/>
</dbReference>
<dbReference type="Pfam" id="PF08264">
    <property type="entry name" value="Anticodon_1"/>
    <property type="match status" value="1"/>
</dbReference>
<evidence type="ECO:0000256" key="12">
    <source>
        <dbReference type="ARBA" id="ARBA00069879"/>
    </source>
</evidence>
<dbReference type="InterPro" id="IPR002301">
    <property type="entry name" value="Ile-tRNA-ligase"/>
</dbReference>
<dbReference type="InterPro" id="IPR033709">
    <property type="entry name" value="Anticodon_Ile_ABEc"/>
</dbReference>
<dbReference type="SUPFAM" id="SSF52374">
    <property type="entry name" value="Nucleotidylyl transferase"/>
    <property type="match status" value="1"/>
</dbReference>
<dbReference type="SUPFAM" id="SSF50677">
    <property type="entry name" value="ValRS/IleRS/LeuRS editing domain"/>
    <property type="match status" value="1"/>
</dbReference>
<dbReference type="WBParaSite" id="DME_0000877501-mRNA-1">
    <property type="protein sequence ID" value="DME_0000877501-mRNA-1"/>
    <property type="gene ID" value="DME_0000877501"/>
</dbReference>
<dbReference type="GO" id="GO:0004822">
    <property type="term" value="F:isoleucine-tRNA ligase activity"/>
    <property type="evidence" value="ECO:0007669"/>
    <property type="project" value="UniProtKB-EC"/>
</dbReference>
<dbReference type="Pfam" id="PF19302">
    <property type="entry name" value="DUF5915"/>
    <property type="match status" value="1"/>
</dbReference>
<feature type="domain" description="Methionyl/Valyl/Leucyl/Isoleucyl-tRNA synthetase anticodon-binding" evidence="15">
    <location>
        <begin position="708"/>
        <end position="857"/>
    </location>
</feature>
<dbReference type="CDD" id="cd00818">
    <property type="entry name" value="IleRS_core"/>
    <property type="match status" value="1"/>
</dbReference>
<evidence type="ECO:0000256" key="3">
    <source>
        <dbReference type="ARBA" id="ARBA00013165"/>
    </source>
</evidence>
<evidence type="ECO:0000256" key="13">
    <source>
        <dbReference type="RuleBase" id="RU363035"/>
    </source>
</evidence>
<dbReference type="EC" id="6.1.1.5" evidence="3"/>
<name>A0A158Q609_DRAME</name>
<dbReference type="InterPro" id="IPR013155">
    <property type="entry name" value="M/V/L/I-tRNA-synth_anticd-bd"/>
</dbReference>
<evidence type="ECO:0000256" key="9">
    <source>
        <dbReference type="ARBA" id="ARBA00023146"/>
    </source>
</evidence>
<dbReference type="CDD" id="cd07961">
    <property type="entry name" value="Anticodon_Ia_Ile_ABEc"/>
    <property type="match status" value="1"/>
</dbReference>
<dbReference type="FunFam" id="3.40.50.620:FF:000023">
    <property type="entry name" value="Isoleucyl-tRNA synthetase,cytoplasmic"/>
    <property type="match status" value="1"/>
</dbReference>
<evidence type="ECO:0000256" key="1">
    <source>
        <dbReference type="ARBA" id="ARBA00004496"/>
    </source>
</evidence>
<dbReference type="InterPro" id="IPR009080">
    <property type="entry name" value="tRNAsynth_Ia_anticodon-bd"/>
</dbReference>
<dbReference type="InterPro" id="IPR002300">
    <property type="entry name" value="aa-tRNA-synth_Ia"/>
</dbReference>
<comment type="similarity">
    <text evidence="2 13">Belongs to the class-I aminoacyl-tRNA synthetase family.</text>
</comment>
<keyword evidence="6 13" id="KW-0547">Nucleotide-binding</keyword>
<evidence type="ECO:0000313" key="16">
    <source>
        <dbReference type="Proteomes" id="UP000038040"/>
    </source>
</evidence>
<dbReference type="InterPro" id="IPR009008">
    <property type="entry name" value="Val/Leu/Ile-tRNA-synth_edit"/>
</dbReference>
<dbReference type="GO" id="GO:0005737">
    <property type="term" value="C:cytoplasm"/>
    <property type="evidence" value="ECO:0007669"/>
    <property type="project" value="UniProtKB-SubCell"/>
</dbReference>
<keyword evidence="4" id="KW-0963">Cytoplasm</keyword>
<organism evidence="16 17">
    <name type="scientific">Dracunculus medinensis</name>
    <name type="common">Guinea worm</name>
    <dbReference type="NCBI Taxonomy" id="318479"/>
    <lineage>
        <taxon>Eukaryota</taxon>
        <taxon>Metazoa</taxon>
        <taxon>Ecdysozoa</taxon>
        <taxon>Nematoda</taxon>
        <taxon>Chromadorea</taxon>
        <taxon>Rhabditida</taxon>
        <taxon>Spirurina</taxon>
        <taxon>Dracunculoidea</taxon>
        <taxon>Dracunculidae</taxon>
        <taxon>Dracunculus</taxon>
    </lineage>
</organism>
<proteinExistence type="inferred from homology"/>
<dbReference type="HAMAP" id="MF_02003">
    <property type="entry name" value="Ile_tRNA_synth_type2"/>
    <property type="match status" value="1"/>
</dbReference>
<evidence type="ECO:0000256" key="4">
    <source>
        <dbReference type="ARBA" id="ARBA00022490"/>
    </source>
</evidence>